<evidence type="ECO:0000256" key="2">
    <source>
        <dbReference type="ARBA" id="ARBA00006301"/>
    </source>
</evidence>
<keyword evidence="4" id="KW-0678">Repressor</keyword>
<keyword evidence="6 13" id="KW-0489">Methyltransferase</keyword>
<keyword evidence="12 13" id="KW-0539">Nucleus</keyword>
<keyword evidence="16" id="KW-1185">Reference proteome</keyword>
<accession>A0A8J2EHA6</accession>
<dbReference type="InterPro" id="IPR007823">
    <property type="entry name" value="RRP8"/>
</dbReference>
<comment type="similarity">
    <text evidence="2 13">Belongs to the methyltransferase superfamily. RRP8 family.</text>
</comment>
<reference evidence="15" key="1">
    <citation type="submission" date="2021-04" db="EMBL/GenBank/DDBJ databases">
        <authorList>
            <person name="Chebbi M.A.C M."/>
        </authorList>
    </citation>
    <scope>NUCLEOTIDE SEQUENCE</scope>
</reference>
<proteinExistence type="inferred from homology"/>
<dbReference type="Proteomes" id="UP000786811">
    <property type="component" value="Unassembled WGS sequence"/>
</dbReference>
<dbReference type="AlphaFoldDB" id="A0A8J2EHA6"/>
<evidence type="ECO:0000256" key="3">
    <source>
        <dbReference type="ARBA" id="ARBA00020203"/>
    </source>
</evidence>
<comment type="caution">
    <text evidence="15">The sequence shown here is derived from an EMBL/GenBank/DDBJ whole genome shotgun (WGS) entry which is preliminary data.</text>
</comment>
<evidence type="ECO:0000256" key="6">
    <source>
        <dbReference type="ARBA" id="ARBA00022603"/>
    </source>
</evidence>
<dbReference type="EMBL" id="CAJNRD030001116">
    <property type="protein sequence ID" value="CAG5075503.1"/>
    <property type="molecule type" value="Genomic_DNA"/>
</dbReference>
<dbReference type="FunFam" id="1.10.10.2150:FF:000001">
    <property type="entry name" value="Ribosomal RNA-processing protein 8"/>
    <property type="match status" value="1"/>
</dbReference>
<dbReference type="GO" id="GO:0008168">
    <property type="term" value="F:methyltransferase activity"/>
    <property type="evidence" value="ECO:0007669"/>
    <property type="project" value="UniProtKB-KW"/>
</dbReference>
<dbReference type="GO" id="GO:0006364">
    <property type="term" value="P:rRNA processing"/>
    <property type="evidence" value="ECO:0007669"/>
    <property type="project" value="UniProtKB-UniRule"/>
</dbReference>
<dbReference type="Gene3D" id="1.10.10.2150">
    <property type="entry name" value="Ribosomal RNA-processing protein 8, N-terminal domain"/>
    <property type="match status" value="1"/>
</dbReference>
<comment type="function">
    <text evidence="13">Probable methyltransferase required to silence rDNA.</text>
</comment>
<evidence type="ECO:0000313" key="16">
    <source>
        <dbReference type="Proteomes" id="UP000786811"/>
    </source>
</evidence>
<evidence type="ECO:0000256" key="13">
    <source>
        <dbReference type="RuleBase" id="RU365074"/>
    </source>
</evidence>
<evidence type="ECO:0000256" key="10">
    <source>
        <dbReference type="ARBA" id="ARBA00023015"/>
    </source>
</evidence>
<dbReference type="InterPro" id="IPR029063">
    <property type="entry name" value="SAM-dependent_MTases_sf"/>
</dbReference>
<evidence type="ECO:0000256" key="7">
    <source>
        <dbReference type="ARBA" id="ARBA00022679"/>
    </source>
</evidence>
<comment type="subcellular location">
    <subcellularLocation>
        <location evidence="1 13">Nucleus</location>
        <location evidence="1 13">Nucleolus</location>
    </subcellularLocation>
</comment>
<dbReference type="InterPro" id="IPR042036">
    <property type="entry name" value="RRP8_N"/>
</dbReference>
<evidence type="ECO:0000256" key="4">
    <source>
        <dbReference type="ARBA" id="ARBA00022491"/>
    </source>
</evidence>
<evidence type="ECO:0000256" key="9">
    <source>
        <dbReference type="ARBA" id="ARBA00022853"/>
    </source>
</evidence>
<organism evidence="15 16">
    <name type="scientific">Cotesia congregata</name>
    <name type="common">Parasitoid wasp</name>
    <name type="synonym">Apanteles congregatus</name>
    <dbReference type="NCBI Taxonomy" id="51543"/>
    <lineage>
        <taxon>Eukaryota</taxon>
        <taxon>Metazoa</taxon>
        <taxon>Ecdysozoa</taxon>
        <taxon>Arthropoda</taxon>
        <taxon>Hexapoda</taxon>
        <taxon>Insecta</taxon>
        <taxon>Pterygota</taxon>
        <taxon>Neoptera</taxon>
        <taxon>Endopterygota</taxon>
        <taxon>Hymenoptera</taxon>
        <taxon>Apocrita</taxon>
        <taxon>Ichneumonoidea</taxon>
        <taxon>Braconidae</taxon>
        <taxon>Microgastrinae</taxon>
        <taxon>Cotesia</taxon>
    </lineage>
</organism>
<keyword evidence="11" id="KW-0804">Transcription</keyword>
<keyword evidence="9" id="KW-0156">Chromatin regulator</keyword>
<keyword evidence="8 13" id="KW-0949">S-adenosyl-L-methionine</keyword>
<keyword evidence="5 13" id="KW-0698">rRNA processing</keyword>
<evidence type="ECO:0000256" key="8">
    <source>
        <dbReference type="ARBA" id="ARBA00022691"/>
    </source>
</evidence>
<dbReference type="SUPFAM" id="SSF53335">
    <property type="entry name" value="S-adenosyl-L-methionine-dependent methyltransferases"/>
    <property type="match status" value="1"/>
</dbReference>
<name>A0A8J2EHA6_COTCN</name>
<dbReference type="PANTHER" id="PTHR12787">
    <property type="entry name" value="RIBOSOMAL RNA-PROCESSING PROTEIN 8"/>
    <property type="match status" value="1"/>
</dbReference>
<dbReference type="PANTHER" id="PTHR12787:SF0">
    <property type="entry name" value="RIBOSOMAL RNA-PROCESSING PROTEIN 8"/>
    <property type="match status" value="1"/>
</dbReference>
<dbReference type="GO" id="GO:0046015">
    <property type="term" value="P:regulation of transcription by glucose"/>
    <property type="evidence" value="ECO:0007669"/>
    <property type="project" value="TreeGrafter"/>
</dbReference>
<gene>
    <name evidence="15" type="ORF">HICCMSTLAB_LOCUS1657</name>
</gene>
<evidence type="ECO:0000256" key="1">
    <source>
        <dbReference type="ARBA" id="ARBA00004604"/>
    </source>
</evidence>
<dbReference type="FunFam" id="3.40.50.150:FF:000068">
    <property type="entry name" value="Ribosomal RNA-processing protein 8"/>
    <property type="match status" value="1"/>
</dbReference>
<dbReference type="GO" id="GO:0042149">
    <property type="term" value="P:cellular response to glucose starvation"/>
    <property type="evidence" value="ECO:0007669"/>
    <property type="project" value="TreeGrafter"/>
</dbReference>
<keyword evidence="10" id="KW-0805">Transcription regulation</keyword>
<evidence type="ECO:0000256" key="12">
    <source>
        <dbReference type="ARBA" id="ARBA00023242"/>
    </source>
</evidence>
<dbReference type="GO" id="GO:0005730">
    <property type="term" value="C:nucleolus"/>
    <property type="evidence" value="ECO:0007669"/>
    <property type="project" value="UniProtKB-SubCell"/>
</dbReference>
<dbReference type="GO" id="GO:0033553">
    <property type="term" value="C:rDNA heterochromatin"/>
    <property type="evidence" value="ECO:0007669"/>
    <property type="project" value="TreeGrafter"/>
</dbReference>
<dbReference type="GO" id="GO:0032259">
    <property type="term" value="P:methylation"/>
    <property type="evidence" value="ECO:0007669"/>
    <property type="project" value="UniProtKB-KW"/>
</dbReference>
<dbReference type="OrthoDB" id="10258825at2759"/>
<sequence>MKIKKNNKSLLKSPKGSPRKKKNSNDVNLNKDVKQKGISKKKNKIRKNFKNKKTTNNEVTLHQTEKTQNKINESQVHNNINKNKIRELLKQKKKETSNPINNSETLRERIISQLRASRFRFLNDTLYNNDSSESRKMFKEDPSAFKAYHEGYQYQVEQWSLNPLDVIINAVKKMPKEYVIADFGCGEGRLADSVKQKVHSIDLVAVNDKIIACDMAHTPLLTNGINAVVFCLSLMGTNLVDYILEANRVLKMDGTLKIAEISSRFDDVNEFINLLMSYGFKNTWTDIDHKYFYFMDFKKVKNVDAKCKKLPAISLKPCVYKKR</sequence>
<evidence type="ECO:0000256" key="5">
    <source>
        <dbReference type="ARBA" id="ARBA00022552"/>
    </source>
</evidence>
<dbReference type="Gene3D" id="3.40.50.150">
    <property type="entry name" value="Vaccinia Virus protein VP39"/>
    <property type="match status" value="1"/>
</dbReference>
<dbReference type="GO" id="GO:0000183">
    <property type="term" value="P:rDNA heterochromatin formation"/>
    <property type="evidence" value="ECO:0007669"/>
    <property type="project" value="TreeGrafter"/>
</dbReference>
<evidence type="ECO:0000256" key="14">
    <source>
        <dbReference type="SAM" id="MobiDB-lite"/>
    </source>
</evidence>
<keyword evidence="7 13" id="KW-0808">Transferase</keyword>
<feature type="region of interest" description="Disordered" evidence="14">
    <location>
        <begin position="1"/>
        <end position="41"/>
    </location>
</feature>
<evidence type="ECO:0000256" key="11">
    <source>
        <dbReference type="ARBA" id="ARBA00023163"/>
    </source>
</evidence>
<evidence type="ECO:0000313" key="15">
    <source>
        <dbReference type="EMBL" id="CAG5075503.1"/>
    </source>
</evidence>
<dbReference type="GO" id="GO:0005677">
    <property type="term" value="C:chromatin silencing complex"/>
    <property type="evidence" value="ECO:0007669"/>
    <property type="project" value="TreeGrafter"/>
</dbReference>
<dbReference type="Pfam" id="PF05148">
    <property type="entry name" value="Methyltransf_8"/>
    <property type="match status" value="1"/>
</dbReference>
<dbReference type="EC" id="2.1.1.-" evidence="13"/>
<protein>
    <recommendedName>
        <fullName evidence="3 13">Ribosomal RNA-processing protein 8</fullName>
        <ecNumber evidence="13">2.1.1.-</ecNumber>
    </recommendedName>
</protein>